<evidence type="ECO:0000256" key="1">
    <source>
        <dbReference type="ARBA" id="ARBA00004651"/>
    </source>
</evidence>
<keyword evidence="5" id="KW-0472">Membrane</keyword>
<accession>A0A6N2RXW2</accession>
<evidence type="ECO:0000259" key="8">
    <source>
        <dbReference type="Pfam" id="PF12704"/>
    </source>
</evidence>
<evidence type="ECO:0000259" key="7">
    <source>
        <dbReference type="Pfam" id="PF02687"/>
    </source>
</evidence>
<keyword evidence="9" id="KW-0067">ATP-binding</keyword>
<keyword evidence="4" id="KW-1133">Transmembrane helix</keyword>
<evidence type="ECO:0000256" key="3">
    <source>
        <dbReference type="ARBA" id="ARBA00022692"/>
    </source>
</evidence>
<gene>
    <name evidence="9" type="primary">macB_5</name>
    <name evidence="9" type="ORF">ACLFYP115_00678</name>
</gene>
<dbReference type="GO" id="GO:0005886">
    <property type="term" value="C:plasma membrane"/>
    <property type="evidence" value="ECO:0007669"/>
    <property type="project" value="UniProtKB-SubCell"/>
</dbReference>
<dbReference type="GO" id="GO:0022857">
    <property type="term" value="F:transmembrane transporter activity"/>
    <property type="evidence" value="ECO:0007669"/>
    <property type="project" value="TreeGrafter"/>
</dbReference>
<dbReference type="InterPro" id="IPR003838">
    <property type="entry name" value="ABC3_permease_C"/>
</dbReference>
<dbReference type="InterPro" id="IPR025857">
    <property type="entry name" value="MacB_PCD"/>
</dbReference>
<comment type="subcellular location">
    <subcellularLocation>
        <location evidence="1">Cell membrane</location>
        <topology evidence="1">Multi-pass membrane protein</topology>
    </subcellularLocation>
</comment>
<organism evidence="9">
    <name type="scientific">Anaerostipes caccae</name>
    <dbReference type="NCBI Taxonomy" id="105841"/>
    <lineage>
        <taxon>Bacteria</taxon>
        <taxon>Bacillati</taxon>
        <taxon>Bacillota</taxon>
        <taxon>Clostridia</taxon>
        <taxon>Lachnospirales</taxon>
        <taxon>Lachnospiraceae</taxon>
        <taxon>Anaerostipes</taxon>
    </lineage>
</organism>
<dbReference type="EC" id="3.6.3.-" evidence="9"/>
<keyword evidence="9" id="KW-0547">Nucleotide-binding</keyword>
<proteinExistence type="inferred from homology"/>
<dbReference type="EMBL" id="CACRSQ010000002">
    <property type="protein sequence ID" value="VYS85368.1"/>
    <property type="molecule type" value="Genomic_DNA"/>
</dbReference>
<dbReference type="Pfam" id="PF02687">
    <property type="entry name" value="FtsX"/>
    <property type="match status" value="1"/>
</dbReference>
<dbReference type="AlphaFoldDB" id="A0A6N2RXW2"/>
<evidence type="ECO:0000256" key="5">
    <source>
        <dbReference type="ARBA" id="ARBA00023136"/>
    </source>
</evidence>
<reference evidence="9" key="1">
    <citation type="submission" date="2019-11" db="EMBL/GenBank/DDBJ databases">
        <authorList>
            <person name="Feng L."/>
        </authorList>
    </citation>
    <scope>NUCLEOTIDE SEQUENCE</scope>
    <source>
        <strain evidence="9">AcaccaeLFYP115</strain>
    </source>
</reference>
<dbReference type="GO" id="GO:0016787">
    <property type="term" value="F:hydrolase activity"/>
    <property type="evidence" value="ECO:0007669"/>
    <property type="project" value="UniProtKB-KW"/>
</dbReference>
<protein>
    <submittedName>
        <fullName evidence="9">Macrolide export ATP-binding/permease protein MacB</fullName>
        <ecNumber evidence="9">3.6.3.-</ecNumber>
    </submittedName>
</protein>
<evidence type="ECO:0000256" key="2">
    <source>
        <dbReference type="ARBA" id="ARBA00022475"/>
    </source>
</evidence>
<dbReference type="RefSeq" id="WP_006569086.1">
    <property type="nucleotide sequence ID" value="NZ_CACRSQ010000002.1"/>
</dbReference>
<name>A0A6N2RXW2_9FIRM</name>
<feature type="domain" description="ABC3 transporter permease C-terminal" evidence="7">
    <location>
        <begin position="269"/>
        <end position="381"/>
    </location>
</feature>
<dbReference type="InterPro" id="IPR050250">
    <property type="entry name" value="Macrolide_Exporter_MacB"/>
</dbReference>
<keyword evidence="2" id="KW-1003">Cell membrane</keyword>
<comment type="similarity">
    <text evidence="6">Belongs to the ABC-4 integral membrane protein family.</text>
</comment>
<dbReference type="PANTHER" id="PTHR30572:SF4">
    <property type="entry name" value="ABC TRANSPORTER PERMEASE YTRF"/>
    <property type="match status" value="1"/>
</dbReference>
<evidence type="ECO:0000256" key="4">
    <source>
        <dbReference type="ARBA" id="ARBA00022989"/>
    </source>
</evidence>
<keyword evidence="9" id="KW-0378">Hydrolase</keyword>
<sequence length="388" mass="40669">MKFTQAVKMALSSILSTKLRSFLTMLGIIIGVLSVTLLVSIAQSTAGSVNDTLSGLGGNVISATINSRRSTGIKSSDLESLTDNPAVQTVSPTVTGSGTAKAGGNSSDVSLKGITPEYLEIEGTEITSGRQILTVDNENRLQVCLIGAGAAKDLFGSTDCVDETIRVKGKNFKIVGVLKEDGESQRDSNDTIVYLPFKTAQRLLQQAAIQSFTVSASGEDTLTMAENAVDRFLLNKTGDEDSYTIVNQAEIAESVSNVSSSLSLMLGGIAGISLLVGGIGIMNIMLVSVTERTREIGIRKAIGAKKQDILAQFMTEAVVLSFMGGITGIILSFLILAVGNAFVDTSLSISPVICVISLIFSAAVGIIFGLYPANKAANLKPVEALHYE</sequence>
<evidence type="ECO:0000313" key="9">
    <source>
        <dbReference type="EMBL" id="VYS85368.1"/>
    </source>
</evidence>
<dbReference type="PANTHER" id="PTHR30572">
    <property type="entry name" value="MEMBRANE COMPONENT OF TRANSPORTER-RELATED"/>
    <property type="match status" value="1"/>
</dbReference>
<dbReference type="Pfam" id="PF12704">
    <property type="entry name" value="MacB_PCD"/>
    <property type="match status" value="1"/>
</dbReference>
<feature type="domain" description="MacB-like periplasmic core" evidence="8">
    <location>
        <begin position="21"/>
        <end position="231"/>
    </location>
</feature>
<evidence type="ECO:0000256" key="6">
    <source>
        <dbReference type="ARBA" id="ARBA00038076"/>
    </source>
</evidence>
<dbReference type="GO" id="GO:0005524">
    <property type="term" value="F:ATP binding"/>
    <property type="evidence" value="ECO:0007669"/>
    <property type="project" value="UniProtKB-KW"/>
</dbReference>
<keyword evidence="3" id="KW-0812">Transmembrane</keyword>